<gene>
    <name evidence="2" type="ORF">M0812_00378</name>
</gene>
<reference evidence="2" key="1">
    <citation type="submission" date="2022-08" db="EMBL/GenBank/DDBJ databases">
        <title>Novel sulphate-reducing endosymbionts in the free-living metamonad Anaeramoeba.</title>
        <authorList>
            <person name="Jerlstrom-Hultqvist J."/>
            <person name="Cepicka I."/>
            <person name="Gallot-Lavallee L."/>
            <person name="Salas-Leiva D."/>
            <person name="Curtis B.A."/>
            <person name="Zahonova K."/>
            <person name="Pipaliya S."/>
            <person name="Dacks J."/>
            <person name="Roger A.J."/>
        </authorList>
    </citation>
    <scope>NUCLEOTIDE SEQUENCE</scope>
    <source>
        <strain evidence="2">Busselton2</strain>
    </source>
</reference>
<feature type="region of interest" description="Disordered" evidence="1">
    <location>
        <begin position="217"/>
        <end position="347"/>
    </location>
</feature>
<accession>A0AAV8A2V5</accession>
<evidence type="ECO:0000256" key="1">
    <source>
        <dbReference type="SAM" id="MobiDB-lite"/>
    </source>
</evidence>
<feature type="compositionally biased region" description="Basic residues" evidence="1">
    <location>
        <begin position="310"/>
        <end position="325"/>
    </location>
</feature>
<comment type="caution">
    <text evidence="2">The sequence shown here is derived from an EMBL/GenBank/DDBJ whole genome shotgun (WGS) entry which is preliminary data.</text>
</comment>
<feature type="region of interest" description="Disordered" evidence="1">
    <location>
        <begin position="359"/>
        <end position="410"/>
    </location>
</feature>
<feature type="compositionally biased region" description="Basic and acidic residues" evidence="1">
    <location>
        <begin position="271"/>
        <end position="283"/>
    </location>
</feature>
<feature type="compositionally biased region" description="Basic residues" evidence="1">
    <location>
        <begin position="387"/>
        <end position="410"/>
    </location>
</feature>
<proteinExistence type="predicted"/>
<organism evidence="2 3">
    <name type="scientific">Anaeramoeba flamelloides</name>
    <dbReference type="NCBI Taxonomy" id="1746091"/>
    <lineage>
        <taxon>Eukaryota</taxon>
        <taxon>Metamonada</taxon>
        <taxon>Anaeramoebidae</taxon>
        <taxon>Anaeramoeba</taxon>
    </lineage>
</organism>
<dbReference type="AlphaFoldDB" id="A0AAV8A2V5"/>
<feature type="compositionally biased region" description="Basic and acidic residues" evidence="1">
    <location>
        <begin position="234"/>
        <end position="244"/>
    </location>
</feature>
<feature type="compositionally biased region" description="Basic residues" evidence="1">
    <location>
        <begin position="245"/>
        <end position="270"/>
    </location>
</feature>
<sequence>MDLSLDPPHLDLLLEYCCVLGIDHIINWIKSQQKINIFENCFFSKKTKTVYALFSLSRIESASELKYLYPCLQYIEDVKLQILIQEQIILANSNDFDISAKLFQKIFNEPLNTNLFPRYSEKKIKESPSFESSKDLLSAIILLKQKSKESVLSKRNQILLDTMTCLFSFENTLLIVKNTALSQLRKFKPSTLQKCQEKLKNVTRTDFLEFQSTTNYQTKKENKMKKKKKKKRHQMDINKNDHDNKRKRKRKKKQKQKKKTEIQKKKKTRRVGNENEKEKENGNQRRKIKKKKKKKTIKKKNLIESNFKENKKRKINSKQFKKGGLHKAPNSQIKNINNSSQFTNSPSYQLVSNTKKMEQFEGNQRRKKKYSKNISAIQKNSKDLFQKQKRRKKNPKILLKKRRKKMKKKV</sequence>
<evidence type="ECO:0000313" key="2">
    <source>
        <dbReference type="EMBL" id="KAJ3447905.1"/>
    </source>
</evidence>
<evidence type="ECO:0000313" key="3">
    <source>
        <dbReference type="Proteomes" id="UP001146793"/>
    </source>
</evidence>
<dbReference type="Proteomes" id="UP001146793">
    <property type="component" value="Unassembled WGS sequence"/>
</dbReference>
<feature type="compositionally biased region" description="Basic residues" evidence="1">
    <location>
        <begin position="284"/>
        <end position="300"/>
    </location>
</feature>
<name>A0AAV8A2V5_9EUKA</name>
<feature type="compositionally biased region" description="Low complexity" evidence="1">
    <location>
        <begin position="330"/>
        <end position="341"/>
    </location>
</feature>
<protein>
    <submittedName>
        <fullName evidence="2">Uncharacterized protein</fullName>
    </submittedName>
</protein>
<feature type="compositionally biased region" description="Basic residues" evidence="1">
    <location>
        <begin position="222"/>
        <end position="233"/>
    </location>
</feature>
<dbReference type="EMBL" id="JANTQA010000015">
    <property type="protein sequence ID" value="KAJ3447905.1"/>
    <property type="molecule type" value="Genomic_DNA"/>
</dbReference>